<protein>
    <submittedName>
        <fullName evidence="1">Uncharacterized protein</fullName>
    </submittedName>
</protein>
<gene>
    <name evidence="1" type="ORF">DV515_00005265</name>
</gene>
<accession>A0A3L8SNK1</accession>
<proteinExistence type="predicted"/>
<name>A0A3L8SNK1_CHLGU</name>
<sequence>MAAQPSDSHYKSKEEAKLVYLSKMFAQTAQEKFEQDIISKIMKKGIILISELGGKSMRML</sequence>
<dbReference type="AlphaFoldDB" id="A0A3L8SNK1"/>
<dbReference type="EMBL" id="QUSF01000011">
    <property type="protein sequence ID" value="RLW05326.1"/>
    <property type="molecule type" value="Genomic_DNA"/>
</dbReference>
<organism evidence="1 2">
    <name type="scientific">Chloebia gouldiae</name>
    <name type="common">Gouldian finch</name>
    <name type="synonym">Erythrura gouldiae</name>
    <dbReference type="NCBI Taxonomy" id="44316"/>
    <lineage>
        <taxon>Eukaryota</taxon>
        <taxon>Metazoa</taxon>
        <taxon>Chordata</taxon>
        <taxon>Craniata</taxon>
        <taxon>Vertebrata</taxon>
        <taxon>Euteleostomi</taxon>
        <taxon>Archelosauria</taxon>
        <taxon>Archosauria</taxon>
        <taxon>Dinosauria</taxon>
        <taxon>Saurischia</taxon>
        <taxon>Theropoda</taxon>
        <taxon>Coelurosauria</taxon>
        <taxon>Aves</taxon>
        <taxon>Neognathae</taxon>
        <taxon>Neoaves</taxon>
        <taxon>Telluraves</taxon>
        <taxon>Australaves</taxon>
        <taxon>Passeriformes</taxon>
        <taxon>Passeroidea</taxon>
        <taxon>Passeridae</taxon>
        <taxon>Chloebia</taxon>
    </lineage>
</organism>
<evidence type="ECO:0000313" key="1">
    <source>
        <dbReference type="EMBL" id="RLW05326.1"/>
    </source>
</evidence>
<keyword evidence="2" id="KW-1185">Reference proteome</keyword>
<evidence type="ECO:0000313" key="2">
    <source>
        <dbReference type="Proteomes" id="UP000276834"/>
    </source>
</evidence>
<dbReference type="Proteomes" id="UP000276834">
    <property type="component" value="Unassembled WGS sequence"/>
</dbReference>
<reference evidence="1 2" key="1">
    <citation type="journal article" date="2018" name="Proc. R. Soc. B">
        <title>A non-coding region near Follistatin controls head colour polymorphism in the Gouldian finch.</title>
        <authorList>
            <person name="Toomey M.B."/>
            <person name="Marques C.I."/>
            <person name="Andrade P."/>
            <person name="Araujo P.M."/>
            <person name="Sabatino S."/>
            <person name="Gazda M.A."/>
            <person name="Afonso S."/>
            <person name="Lopes R.J."/>
            <person name="Corbo J.C."/>
            <person name="Carneiro M."/>
        </authorList>
    </citation>
    <scope>NUCLEOTIDE SEQUENCE [LARGE SCALE GENOMIC DNA]</scope>
    <source>
        <strain evidence="1">Red01</strain>
        <tissue evidence="1">Muscle</tissue>
    </source>
</reference>
<comment type="caution">
    <text evidence="1">The sequence shown here is derived from an EMBL/GenBank/DDBJ whole genome shotgun (WGS) entry which is preliminary data.</text>
</comment>